<dbReference type="InterPro" id="IPR002885">
    <property type="entry name" value="PPR_rpt"/>
</dbReference>
<dbReference type="Proteomes" id="UP000238479">
    <property type="component" value="Chromosome 1"/>
</dbReference>
<dbReference type="PANTHER" id="PTHR47941">
    <property type="entry name" value="PENTATRICOPEPTIDE REPEAT-CONTAINING PROTEIN 3, MITOCHONDRIAL"/>
    <property type="match status" value="1"/>
</dbReference>
<reference evidence="4 5" key="1">
    <citation type="journal article" date="2018" name="Nat. Genet.">
        <title>The Rosa genome provides new insights in the design of modern roses.</title>
        <authorList>
            <person name="Bendahmane M."/>
        </authorList>
    </citation>
    <scope>NUCLEOTIDE SEQUENCE [LARGE SCALE GENOMIC DNA]</scope>
    <source>
        <strain evidence="5">cv. Old Blush</strain>
    </source>
</reference>
<accession>A0A2P6S963</accession>
<dbReference type="OMA" id="MEFGNFG"/>
<comment type="similarity">
    <text evidence="1">Belongs to the PPR family. P subfamily.</text>
</comment>
<comment type="caution">
    <text evidence="4">The sequence shown here is derived from an EMBL/GenBank/DDBJ whole genome shotgun (WGS) entry which is preliminary data.</text>
</comment>
<dbReference type="AlphaFoldDB" id="A0A2P6S963"/>
<dbReference type="Pfam" id="PF13041">
    <property type="entry name" value="PPR_2"/>
    <property type="match status" value="1"/>
</dbReference>
<sequence length="78" mass="8960">MTLISIDAGTYTLLVRGMCKNGKLENTCSFFEEMALKGFVPKDSTYKMLLEELQGKNMEKEKKHIEKLMLRAREQGNV</sequence>
<evidence type="ECO:0000313" key="4">
    <source>
        <dbReference type="EMBL" id="PRQ55212.1"/>
    </source>
</evidence>
<evidence type="ECO:0000313" key="5">
    <source>
        <dbReference type="Proteomes" id="UP000238479"/>
    </source>
</evidence>
<dbReference type="NCBIfam" id="TIGR00756">
    <property type="entry name" value="PPR"/>
    <property type="match status" value="1"/>
</dbReference>
<dbReference type="STRING" id="74649.A0A2P6S963"/>
<name>A0A2P6S963_ROSCH</name>
<keyword evidence="5" id="KW-1185">Reference proteome</keyword>
<proteinExistence type="inferred from homology"/>
<organism evidence="4 5">
    <name type="scientific">Rosa chinensis</name>
    <name type="common">China rose</name>
    <dbReference type="NCBI Taxonomy" id="74649"/>
    <lineage>
        <taxon>Eukaryota</taxon>
        <taxon>Viridiplantae</taxon>
        <taxon>Streptophyta</taxon>
        <taxon>Embryophyta</taxon>
        <taxon>Tracheophyta</taxon>
        <taxon>Spermatophyta</taxon>
        <taxon>Magnoliopsida</taxon>
        <taxon>eudicotyledons</taxon>
        <taxon>Gunneridae</taxon>
        <taxon>Pentapetalae</taxon>
        <taxon>rosids</taxon>
        <taxon>fabids</taxon>
        <taxon>Rosales</taxon>
        <taxon>Rosaceae</taxon>
        <taxon>Rosoideae</taxon>
        <taxon>Rosoideae incertae sedis</taxon>
        <taxon>Rosa</taxon>
    </lineage>
</organism>
<evidence type="ECO:0000256" key="3">
    <source>
        <dbReference type="PROSITE-ProRule" id="PRU00708"/>
    </source>
</evidence>
<feature type="repeat" description="PPR" evidence="3">
    <location>
        <begin position="7"/>
        <end position="41"/>
    </location>
</feature>
<evidence type="ECO:0000256" key="1">
    <source>
        <dbReference type="ARBA" id="ARBA00007626"/>
    </source>
</evidence>
<dbReference type="Gramene" id="PRQ55212">
    <property type="protein sequence ID" value="PRQ55212"/>
    <property type="gene ID" value="RchiOBHm_Chr1g0322101"/>
</dbReference>
<dbReference type="EMBL" id="PDCK01000039">
    <property type="protein sequence ID" value="PRQ55212.1"/>
    <property type="molecule type" value="Genomic_DNA"/>
</dbReference>
<keyword evidence="2" id="KW-0677">Repeat</keyword>
<gene>
    <name evidence="4" type="ORF">RchiOBHm_Chr1g0322101</name>
</gene>
<dbReference type="InterPro" id="IPR011990">
    <property type="entry name" value="TPR-like_helical_dom_sf"/>
</dbReference>
<dbReference type="PROSITE" id="PS51375">
    <property type="entry name" value="PPR"/>
    <property type="match status" value="1"/>
</dbReference>
<dbReference type="Gene3D" id="1.25.40.10">
    <property type="entry name" value="Tetratricopeptide repeat domain"/>
    <property type="match status" value="1"/>
</dbReference>
<evidence type="ECO:0000256" key="2">
    <source>
        <dbReference type="ARBA" id="ARBA00022737"/>
    </source>
</evidence>
<protein>
    <submittedName>
        <fullName evidence="4">Putative pentatricopeptide</fullName>
    </submittedName>
</protein>